<evidence type="ECO:0000256" key="1">
    <source>
        <dbReference type="ARBA" id="ARBA00022649"/>
    </source>
</evidence>
<dbReference type="Proteomes" id="UP001214854">
    <property type="component" value="Unassembled WGS sequence"/>
</dbReference>
<organism evidence="3 4">
    <name type="scientific">Asticcacaulis aquaticus</name>
    <dbReference type="NCBI Taxonomy" id="2984212"/>
    <lineage>
        <taxon>Bacteria</taxon>
        <taxon>Pseudomonadati</taxon>
        <taxon>Pseudomonadota</taxon>
        <taxon>Alphaproteobacteria</taxon>
        <taxon>Caulobacterales</taxon>
        <taxon>Caulobacteraceae</taxon>
        <taxon>Asticcacaulis</taxon>
    </lineage>
</organism>
<dbReference type="EMBL" id="JAQQKX010000012">
    <property type="protein sequence ID" value="MDC7684481.1"/>
    <property type="molecule type" value="Genomic_DNA"/>
</dbReference>
<dbReference type="PANTHER" id="PTHR35401:SF2">
    <property type="entry name" value="ABC-TYPE TRANSPORT SYSTEM"/>
    <property type="match status" value="1"/>
</dbReference>
<sequence length="90" mass="9613">MNASENLFPVFIISSPCFQFVTSKASTFLGAPHTNFIVQTALKEADSVIAAAEAVILSQRDFARVLELLENPPVPNAKLRAAIAALPSTL</sequence>
<proteinExistence type="inferred from homology"/>
<comment type="similarity">
    <text evidence="2">Belongs to the TacA antitoxin family.</text>
</comment>
<evidence type="ECO:0000313" key="3">
    <source>
        <dbReference type="EMBL" id="MDC7684481.1"/>
    </source>
</evidence>
<dbReference type="Gene3D" id="1.20.5.780">
    <property type="entry name" value="Single helix bin"/>
    <property type="match status" value="1"/>
</dbReference>
<dbReference type="InterPro" id="IPR010985">
    <property type="entry name" value="Ribbon_hlx_hlx"/>
</dbReference>
<evidence type="ECO:0000313" key="4">
    <source>
        <dbReference type="Proteomes" id="UP001214854"/>
    </source>
</evidence>
<dbReference type="PANTHER" id="PTHR35401">
    <property type="entry name" value="COPG FAMILY HELIX-TURN-HELIX PROTEIN-RELATED-RELATED"/>
    <property type="match status" value="1"/>
</dbReference>
<gene>
    <name evidence="3" type="ORF">PQU92_14440</name>
</gene>
<dbReference type="InterPro" id="IPR014795">
    <property type="entry name" value="TacA_1-like"/>
</dbReference>
<keyword evidence="1" id="KW-1277">Toxin-antitoxin system</keyword>
<dbReference type="RefSeq" id="WP_272748954.1">
    <property type="nucleotide sequence ID" value="NZ_JAQQKX010000012.1"/>
</dbReference>
<evidence type="ECO:0000256" key="2">
    <source>
        <dbReference type="ARBA" id="ARBA00049988"/>
    </source>
</evidence>
<dbReference type="SUPFAM" id="SSF47598">
    <property type="entry name" value="Ribbon-helix-helix"/>
    <property type="match status" value="1"/>
</dbReference>
<keyword evidence="4" id="KW-1185">Reference proteome</keyword>
<dbReference type="Pfam" id="PF08681">
    <property type="entry name" value="TacA1"/>
    <property type="match status" value="1"/>
</dbReference>
<comment type="caution">
    <text evidence="3">The sequence shown here is derived from an EMBL/GenBank/DDBJ whole genome shotgun (WGS) entry which is preliminary data.</text>
</comment>
<protein>
    <submittedName>
        <fullName evidence="3">DUF1778 domain-containing protein</fullName>
    </submittedName>
</protein>
<reference evidence="3 4" key="1">
    <citation type="submission" date="2023-01" db="EMBL/GenBank/DDBJ databases">
        <title>Novel species of the genus Asticcacaulis isolated from rivers.</title>
        <authorList>
            <person name="Lu H."/>
        </authorList>
    </citation>
    <scope>NUCLEOTIDE SEQUENCE [LARGE SCALE GENOMIC DNA]</scope>
    <source>
        <strain evidence="3 4">BYS171W</strain>
    </source>
</reference>
<accession>A0ABT5HWL6</accession>
<name>A0ABT5HWL6_9CAUL</name>